<keyword evidence="1" id="KW-1133">Transmembrane helix</keyword>
<keyword evidence="1" id="KW-0812">Transmembrane</keyword>
<reference evidence="2" key="1">
    <citation type="journal article" date="2023" name="Int. J. Syst. Evol. Microbiol.">
        <title>&lt;i&gt;Shewanella septentrionalis&lt;/i&gt; sp. nov. and &lt;i&gt;Shewanella holmiensis&lt;/i&gt; sp. nov., isolated from Baltic Sea water and sediments.</title>
        <authorList>
            <person name="Martin-Rodriguez A.J."/>
            <person name="Thorell K."/>
            <person name="Joffre E."/>
            <person name="Jensie-Markopoulos S."/>
            <person name="Moore E.R.B."/>
            <person name="Sjoling A."/>
        </authorList>
    </citation>
    <scope>NUCLEOTIDE SEQUENCE</scope>
    <source>
        <strain evidence="2">SP1W3</strain>
    </source>
</reference>
<organism evidence="2 3">
    <name type="scientific">Shewanella septentrionalis</name>
    <dbReference type="NCBI Taxonomy" id="2952223"/>
    <lineage>
        <taxon>Bacteria</taxon>
        <taxon>Pseudomonadati</taxon>
        <taxon>Pseudomonadota</taxon>
        <taxon>Gammaproteobacteria</taxon>
        <taxon>Alteromonadales</taxon>
        <taxon>Shewanellaceae</taxon>
        <taxon>Shewanella</taxon>
    </lineage>
</organism>
<dbReference type="RefSeq" id="WP_259510518.1">
    <property type="nucleotide sequence ID" value="NZ_JAMTCC010000024.1"/>
</dbReference>
<evidence type="ECO:0000313" key="2">
    <source>
        <dbReference type="EMBL" id="MCT7946598.1"/>
    </source>
</evidence>
<dbReference type="AlphaFoldDB" id="A0A9X2WWA8"/>
<name>A0A9X2WWA8_9GAMM</name>
<feature type="transmembrane region" description="Helical" evidence="1">
    <location>
        <begin position="82"/>
        <end position="104"/>
    </location>
</feature>
<evidence type="ECO:0000313" key="3">
    <source>
        <dbReference type="Proteomes" id="UP001155604"/>
    </source>
</evidence>
<sequence length="119" mass="13830">MWWRSLWILIACWLLCAHFVRYEQINFAIPFAIAPLALCFNSVYLLRLLQVLLFVSVFTVWGVTTIEAIQMRLAQEAPWLRLSFIMMAVMLFTLGAIICGNGILRIRRQKSPWGNSPIR</sequence>
<keyword evidence="1" id="KW-0472">Membrane</keyword>
<evidence type="ECO:0000256" key="1">
    <source>
        <dbReference type="SAM" id="Phobius"/>
    </source>
</evidence>
<dbReference type="Proteomes" id="UP001155604">
    <property type="component" value="Unassembled WGS sequence"/>
</dbReference>
<accession>A0A9X2WWA8</accession>
<comment type="caution">
    <text evidence="2">The sequence shown here is derived from an EMBL/GenBank/DDBJ whole genome shotgun (WGS) entry which is preliminary data.</text>
</comment>
<feature type="transmembrane region" description="Helical" evidence="1">
    <location>
        <begin position="51"/>
        <end position="70"/>
    </location>
</feature>
<keyword evidence="3" id="KW-1185">Reference proteome</keyword>
<gene>
    <name evidence="2" type="ORF">NE536_14630</name>
</gene>
<feature type="transmembrane region" description="Helical" evidence="1">
    <location>
        <begin position="27"/>
        <end position="46"/>
    </location>
</feature>
<dbReference type="EMBL" id="JAMTCC010000024">
    <property type="protein sequence ID" value="MCT7946598.1"/>
    <property type="molecule type" value="Genomic_DNA"/>
</dbReference>
<protein>
    <submittedName>
        <fullName evidence="2">Uncharacterized protein</fullName>
    </submittedName>
</protein>
<proteinExistence type="predicted"/>